<comment type="caution">
    <text evidence="10">The sequence shown here is derived from an EMBL/GenBank/DDBJ whole genome shotgun (WGS) entry which is preliminary data.</text>
</comment>
<evidence type="ECO:0000313" key="10">
    <source>
        <dbReference type="EMBL" id="MFD1704814.1"/>
    </source>
</evidence>
<dbReference type="InterPro" id="IPR024089">
    <property type="entry name" value="PRODH_PutA_dom_I/II"/>
</dbReference>
<dbReference type="InterPro" id="IPR024090">
    <property type="entry name" value="PRODH_PutA_dom_I"/>
</dbReference>
<dbReference type="Gene3D" id="1.20.5.550">
    <property type="entry name" value="Single Helix bin"/>
    <property type="match status" value="1"/>
</dbReference>
<keyword evidence="2 5" id="KW-0560">Oxidoreductase</keyword>
<dbReference type="Gene3D" id="1.20.5.460">
    <property type="entry name" value="Single helix bin"/>
    <property type="match status" value="1"/>
</dbReference>
<dbReference type="GO" id="GO:0004657">
    <property type="term" value="F:proline dehydrogenase activity"/>
    <property type="evidence" value="ECO:0007669"/>
    <property type="project" value="UniProtKB-EC"/>
</dbReference>
<sequence>MAADPPPAPFDDLVSQPEEPLRAAVAADALRPEQELVPELLDQLRWTPDEAERTRTLALRLVARMRAQTPPGGVAGLLRAYDLSTPEGLALMQLAEALLRVPDAATRDLLIQDKLWGRDWRAHLGRGRPWSVNAATLGLMAAAGIAATAGSASAPSFIRAAAGLARPLIRLGVVHAVRRVGDHFVAGRAIDEALARGRGGEAKGYLHSYDMLGEAAMTAEDATRHFATYEAAIHAIGRASPGRSPYAGPGVSIKLSALHPRYERAKRGRVMAELLPRVARLASLAKAYDIGLNVDAEEADRLDLSLDLFEALTLDPALADWQGLGFVVQAYGKRASRLIDWLADLAERSQRRLMVRLVKGAYWDAEIKRAQIAGLDGFKVFTRKEHTDLSYLACARKLLSATARLFPQFATHNAQTVAAVLAMAGPGFRPGDYEFQALHAMADPVYGALSQEREKRPVRIYAPVGAHEALLAYLARRLLENGANSSFLNRVADETETVERLVADPVAVALARKPLGAPHERIAAPLDLFEPERRNARGVDLVDDRALDDFAAAARKAAAAPWRAKPTSAGEATTCRPVVNPADREDVVGYVAVAAPADIERALALASSSAGWRGTPVAGRAARLRSAADAMERELPGLAGLIVREAGKTVPNAVAEVREAVDFLRYYAVEAERRLGDAKPVGVVACVSPWNFPLAIFTGQVAAALVAGNAVVAKPAEETPLIAAWATRLLHEAGVPEDALQLVTGDGDVGAALVSDARVEAVVFTGSIEAARSIQRALVGRRTRDGRPAPFIAETGGQNAMIADSTALPEQVVADVIQSAFDSAGQRCSALRALFLQDEIADRTLRMLRGAFRELEIGRPDRMSTDIGPVITEEARGRFEAHVEAMRARGARIDRLRLPDAARDGCFVAPTIIEIASLADLGGEVFGPVLHVLRYDARDLDHVVDAVNATGYALTFGLHSRIDETVARVVARAAAGNVYVNRNIVGAVVGSQPFGGSGLSGTGPKAGGPHYLRRLCAFASDPPVPGASTAAGGAEQAYSDWLAIEGLDPSAILARVHGVGVPVGPMRDLPGPVGDRNRYALAACGRVLTRAEEEMQQLAQVAAVMAAGGVAIVEAGSPAAARLSRLPDGLAPRVRIVEDWREAGIAAALFQGGDDALTDLQRELSELPGGVTTVHVAKAAPDDRELRYDVTALLRERSVSINTAAAGGNAELMARA</sequence>
<evidence type="ECO:0000259" key="6">
    <source>
        <dbReference type="Pfam" id="PF00171"/>
    </source>
</evidence>
<evidence type="ECO:0000256" key="2">
    <source>
        <dbReference type="ARBA" id="ARBA00023002"/>
    </source>
</evidence>
<dbReference type="InterPro" id="IPR041349">
    <property type="entry name" value="PRODH"/>
</dbReference>
<evidence type="ECO:0000313" key="11">
    <source>
        <dbReference type="Proteomes" id="UP001597308"/>
    </source>
</evidence>
<gene>
    <name evidence="10" type="primary">putA</name>
    <name evidence="10" type="ORF">ACFSCV_17550</name>
</gene>
<reference evidence="11" key="1">
    <citation type="journal article" date="2019" name="Int. J. Syst. Evol. Microbiol.">
        <title>The Global Catalogue of Microorganisms (GCM) 10K type strain sequencing project: providing services to taxonomists for standard genome sequencing and annotation.</title>
        <authorList>
            <consortium name="The Broad Institute Genomics Platform"/>
            <consortium name="The Broad Institute Genome Sequencing Center for Infectious Disease"/>
            <person name="Wu L."/>
            <person name="Ma J."/>
        </authorList>
    </citation>
    <scope>NUCLEOTIDE SEQUENCE [LARGE SCALE GENOMIC DNA]</scope>
    <source>
        <strain evidence="11">KCTC 23707</strain>
    </source>
</reference>
<dbReference type="InterPro" id="IPR025703">
    <property type="entry name" value="Bifunct_PutA"/>
</dbReference>
<keyword evidence="5" id="KW-0285">Flavoprotein</keyword>
<dbReference type="EMBL" id="JBHUER010000011">
    <property type="protein sequence ID" value="MFD1704814.1"/>
    <property type="molecule type" value="Genomic_DNA"/>
</dbReference>
<dbReference type="InterPro" id="IPR016161">
    <property type="entry name" value="Ald_DH/histidinol_DH"/>
</dbReference>
<dbReference type="SUPFAM" id="SSF51730">
    <property type="entry name" value="FAD-linked oxidoreductase"/>
    <property type="match status" value="1"/>
</dbReference>
<evidence type="ECO:0000256" key="1">
    <source>
        <dbReference type="ARBA" id="ARBA00004786"/>
    </source>
</evidence>
<comment type="catalytic activity">
    <reaction evidence="4 5">
        <text>L-glutamate 5-semialdehyde + NAD(+) + H2O = L-glutamate + NADH + 2 H(+)</text>
        <dbReference type="Rhea" id="RHEA:30235"/>
        <dbReference type="ChEBI" id="CHEBI:15377"/>
        <dbReference type="ChEBI" id="CHEBI:15378"/>
        <dbReference type="ChEBI" id="CHEBI:29985"/>
        <dbReference type="ChEBI" id="CHEBI:57540"/>
        <dbReference type="ChEBI" id="CHEBI:57945"/>
        <dbReference type="ChEBI" id="CHEBI:58066"/>
        <dbReference type="EC" id="1.2.1.88"/>
    </reaction>
</comment>
<dbReference type="RefSeq" id="WP_378800874.1">
    <property type="nucleotide sequence ID" value="NZ_JBHUER010000011.1"/>
</dbReference>
<evidence type="ECO:0000259" key="7">
    <source>
        <dbReference type="Pfam" id="PF01619"/>
    </source>
</evidence>
<dbReference type="PANTHER" id="PTHR42862:SF1">
    <property type="entry name" value="DELTA-1-PYRROLINE-5-CARBOXYLATE DEHYDROGENASE 2, ISOFORM A-RELATED"/>
    <property type="match status" value="1"/>
</dbReference>
<dbReference type="EC" id="1.2.1.88" evidence="5"/>
<comment type="function">
    <text evidence="5">Oxidizes proline to glutamate for use as a carbon and nitrogen source.</text>
</comment>
<keyword evidence="5" id="KW-0642">Proline metabolism</keyword>
<accession>A0ABW4KC03</accession>
<dbReference type="NCBIfam" id="NF008869">
    <property type="entry name" value="PRK11904.1"/>
    <property type="match status" value="1"/>
</dbReference>
<dbReference type="SUPFAM" id="SSF81935">
    <property type="entry name" value="N-terminal domain of bifunctional PutA protein"/>
    <property type="match status" value="1"/>
</dbReference>
<feature type="domain" description="Aldehyde dehydrogenase" evidence="6">
    <location>
        <begin position="574"/>
        <end position="1016"/>
    </location>
</feature>
<feature type="domain" description="Proline utilization A proline dehydrogenase N-terminal" evidence="9">
    <location>
        <begin position="20"/>
        <end position="66"/>
    </location>
</feature>
<comment type="similarity">
    <text evidence="5">In the C-terminal section; belongs to the aldehyde dehydrogenase family.</text>
</comment>
<protein>
    <recommendedName>
        <fullName evidence="5">Bifunctional protein PutA</fullName>
    </recommendedName>
    <domain>
        <recommendedName>
            <fullName evidence="5">Proline dehydrogenase</fullName>
            <ecNumber evidence="5">1.5.5.2</ecNumber>
        </recommendedName>
        <alternativeName>
            <fullName evidence="5">Proline oxidase</fullName>
        </alternativeName>
    </domain>
    <domain>
        <recommendedName>
            <fullName evidence="5">Delta-1-pyrroline-5-carboxylate dehydrogenase</fullName>
            <shortName evidence="5">P5C dehydrogenase</shortName>
            <ecNumber evidence="5">1.2.1.88</ecNumber>
        </recommendedName>
        <alternativeName>
            <fullName evidence="5">L-glutamate gamma-semialdehyde dehydrogenase</fullName>
        </alternativeName>
    </domain>
</protein>
<dbReference type="InterPro" id="IPR005933">
    <property type="entry name" value="PutA_C"/>
</dbReference>
<feature type="domain" description="Proline dehydrogenase PutA" evidence="8">
    <location>
        <begin position="74"/>
        <end position="184"/>
    </location>
</feature>
<comment type="pathway">
    <text evidence="5">Amino-acid degradation; L-proline degradation into L-glutamate; L-glutamate from L-proline: step 1/2.</text>
</comment>
<keyword evidence="5" id="KW-0805">Transcription regulation</keyword>
<keyword evidence="5" id="KW-0678">Repressor</keyword>
<dbReference type="PIRSF" id="PIRSF000197">
    <property type="entry name" value="Bifunct_PutA"/>
    <property type="match status" value="1"/>
</dbReference>
<keyword evidence="11" id="KW-1185">Reference proteome</keyword>
<name>A0ABW4KC03_9HYPH</name>
<dbReference type="InterPro" id="IPR050485">
    <property type="entry name" value="Proline_metab_enzyme"/>
</dbReference>
<evidence type="ECO:0000256" key="5">
    <source>
        <dbReference type="PIRNR" id="PIRNR000197"/>
    </source>
</evidence>
<dbReference type="InterPro" id="IPR016163">
    <property type="entry name" value="Ald_DH_C"/>
</dbReference>
<organism evidence="10 11">
    <name type="scientific">Methylopila henanensis</name>
    <dbReference type="NCBI Taxonomy" id="873516"/>
    <lineage>
        <taxon>Bacteria</taxon>
        <taxon>Pseudomonadati</taxon>
        <taxon>Pseudomonadota</taxon>
        <taxon>Alphaproteobacteria</taxon>
        <taxon>Hyphomicrobiales</taxon>
        <taxon>Methylopilaceae</taxon>
        <taxon>Methylopila</taxon>
    </lineage>
</organism>
<dbReference type="Gene3D" id="3.40.605.10">
    <property type="entry name" value="Aldehyde Dehydrogenase, Chain A, domain 1"/>
    <property type="match status" value="1"/>
</dbReference>
<dbReference type="PROSITE" id="PS00070">
    <property type="entry name" value="ALDEHYDE_DEHYDR_CYS"/>
    <property type="match status" value="1"/>
</dbReference>
<comment type="similarity">
    <text evidence="5">In the N-terminal section; belongs to the proline dehydrogenase family.</text>
</comment>
<feature type="domain" description="Proline dehydrogenase" evidence="7">
    <location>
        <begin position="197"/>
        <end position="490"/>
    </location>
</feature>
<dbReference type="InterPro" id="IPR016160">
    <property type="entry name" value="Ald_DH_CS_CYS"/>
</dbReference>
<evidence type="ECO:0000256" key="3">
    <source>
        <dbReference type="ARBA" id="ARBA00023027"/>
    </source>
</evidence>
<dbReference type="InterPro" id="IPR029041">
    <property type="entry name" value="FAD-linked_oxidoreductase-like"/>
</dbReference>
<dbReference type="PANTHER" id="PTHR42862">
    <property type="entry name" value="DELTA-1-PYRROLINE-5-CARBOXYLATE DEHYDROGENASE 1, ISOFORM A-RELATED"/>
    <property type="match status" value="1"/>
</dbReference>
<comment type="cofactor">
    <cofactor evidence="5">
        <name>FAD</name>
        <dbReference type="ChEBI" id="CHEBI:57692"/>
    </cofactor>
</comment>
<dbReference type="EC" id="1.5.5.2" evidence="5"/>
<evidence type="ECO:0000259" key="9">
    <source>
        <dbReference type="Pfam" id="PF18327"/>
    </source>
</evidence>
<evidence type="ECO:0000259" key="8">
    <source>
        <dbReference type="Pfam" id="PF14850"/>
    </source>
</evidence>
<dbReference type="CDD" id="cd07125">
    <property type="entry name" value="ALDH_PutA-P5CDH"/>
    <property type="match status" value="1"/>
</dbReference>
<evidence type="ECO:0000256" key="4">
    <source>
        <dbReference type="ARBA" id="ARBA00048142"/>
    </source>
</evidence>
<dbReference type="Gene3D" id="3.40.309.10">
    <property type="entry name" value="Aldehyde Dehydrogenase, Chain A, domain 2"/>
    <property type="match status" value="1"/>
</dbReference>
<comment type="catalytic activity">
    <reaction evidence="5">
        <text>L-proline + a quinone = (S)-1-pyrroline-5-carboxylate + a quinol + H(+)</text>
        <dbReference type="Rhea" id="RHEA:23784"/>
        <dbReference type="ChEBI" id="CHEBI:15378"/>
        <dbReference type="ChEBI" id="CHEBI:17388"/>
        <dbReference type="ChEBI" id="CHEBI:24646"/>
        <dbReference type="ChEBI" id="CHEBI:60039"/>
        <dbReference type="ChEBI" id="CHEBI:132124"/>
        <dbReference type="EC" id="1.5.5.2"/>
    </reaction>
</comment>
<dbReference type="NCBIfam" id="TIGR01238">
    <property type="entry name" value="D1pyr5carbox3"/>
    <property type="match status" value="1"/>
</dbReference>
<dbReference type="InterPro" id="IPR016162">
    <property type="entry name" value="Ald_DH_N"/>
</dbReference>
<dbReference type="InterPro" id="IPR015590">
    <property type="entry name" value="Aldehyde_DH_dom"/>
</dbReference>
<dbReference type="Pfam" id="PF14850">
    <property type="entry name" value="Pro_dh-DNA_bdg"/>
    <property type="match status" value="1"/>
</dbReference>
<dbReference type="InterPro" id="IPR024082">
    <property type="entry name" value="PRODH_PutA_dom_II"/>
</dbReference>
<dbReference type="Proteomes" id="UP001597308">
    <property type="component" value="Unassembled WGS sequence"/>
</dbReference>
<keyword evidence="5" id="KW-0804">Transcription</keyword>
<keyword evidence="3 5" id="KW-0520">NAD</keyword>
<dbReference type="SUPFAM" id="SSF53720">
    <property type="entry name" value="ALDH-like"/>
    <property type="match status" value="1"/>
</dbReference>
<keyword evidence="5" id="KW-0274">FAD</keyword>
<dbReference type="Pfam" id="PF01619">
    <property type="entry name" value="Pro_dh"/>
    <property type="match status" value="1"/>
</dbReference>
<dbReference type="Gene3D" id="3.20.20.220">
    <property type="match status" value="1"/>
</dbReference>
<dbReference type="Pfam" id="PF18327">
    <property type="entry name" value="PRODH"/>
    <property type="match status" value="1"/>
</dbReference>
<keyword evidence="5" id="KW-0238">DNA-binding</keyword>
<proteinExistence type="inferred from homology"/>
<dbReference type="Pfam" id="PF00171">
    <property type="entry name" value="Aldedh"/>
    <property type="match status" value="1"/>
</dbReference>
<dbReference type="InterPro" id="IPR002872">
    <property type="entry name" value="Proline_DH_dom"/>
</dbReference>
<comment type="pathway">
    <text evidence="1 5">Amino-acid degradation; L-proline degradation into L-glutamate; L-glutamate from L-proline: step 2/2.</text>
</comment>
<dbReference type="GO" id="GO:0003842">
    <property type="term" value="F:L-glutamate gamma-semialdehyde dehydrogenase activity"/>
    <property type="evidence" value="ECO:0007669"/>
    <property type="project" value="UniProtKB-EC"/>
</dbReference>